<reference evidence="2" key="1">
    <citation type="submission" date="2015-10" db="EMBL/GenBank/DDBJ databases">
        <authorList>
            <person name="Crossman L.C."/>
        </authorList>
    </citation>
    <scope>NUCLEOTIDE SEQUENCE [LARGE SCALE GENOMIC DNA]</scope>
    <source>
        <strain evidence="2">20-2</strain>
    </source>
</reference>
<gene>
    <name evidence="1" type="ORF">LRLP16767_LR202_01891</name>
</gene>
<dbReference type="AlphaFoldDB" id="A0A0U5K0R7"/>
<proteinExistence type="predicted"/>
<dbReference type="Proteomes" id="UP000235484">
    <property type="component" value="Unassembled WGS sequence"/>
</dbReference>
<evidence type="ECO:0000313" key="1">
    <source>
        <dbReference type="EMBL" id="CUR42101.1"/>
    </source>
</evidence>
<accession>A0A0U5K0R7</accession>
<name>A0A0U5K0R7_LIMRT</name>
<sequence>MTRTTLRMTKSTESKINYFEAKLENDPALIKNIPSSNNGLINMLLNDYLTLIINAWNKSPRKRYETIYQEFLSTHDTKLNNLIKHEQKQMNRINEILYLLMATNQAVVRVDKDDWKNMQSMFEFGTKENEIYAKLSQMVETDNKKLFQKGK</sequence>
<evidence type="ECO:0000313" key="2">
    <source>
        <dbReference type="Proteomes" id="UP000235484"/>
    </source>
</evidence>
<organism evidence="1 2">
    <name type="scientific">Limosilactobacillus reuteri</name>
    <name type="common">Lactobacillus reuteri</name>
    <dbReference type="NCBI Taxonomy" id="1598"/>
    <lineage>
        <taxon>Bacteria</taxon>
        <taxon>Bacillati</taxon>
        <taxon>Bacillota</taxon>
        <taxon>Bacilli</taxon>
        <taxon>Lactobacillales</taxon>
        <taxon>Lactobacillaceae</taxon>
        <taxon>Limosilactobacillus</taxon>
    </lineage>
</organism>
<protein>
    <submittedName>
        <fullName evidence="1">Uncharacterized protein</fullName>
    </submittedName>
</protein>
<dbReference type="RefSeq" id="WP_102816825.1">
    <property type="nucleotide sequence ID" value="NZ_CP065330.1"/>
</dbReference>
<dbReference type="EMBL" id="LN887662">
    <property type="protein sequence ID" value="CUR42101.1"/>
    <property type="molecule type" value="Genomic_DNA"/>
</dbReference>